<dbReference type="KEGG" id="lch:Lcho_4076"/>
<evidence type="ECO:0000313" key="1">
    <source>
        <dbReference type="EMBL" id="ACB36328.1"/>
    </source>
</evidence>
<dbReference type="EMBL" id="CP001013">
    <property type="protein sequence ID" value="ACB36328.1"/>
    <property type="molecule type" value="Genomic_DNA"/>
</dbReference>
<sequence>MGGHNRAKFKDDFCAVAAQPSCGCSINADYVAVCRPNWPDHAFVRKIKGNPNPPPKSFEAHHILCAASVGVMIVDAGGKGVGKLVGDTEWCINTRKNMIAMPLWGHTVKWYCNIPAVTLGAANRKAPPFKNLPQHDWDHTGNGGYQEEVDADLRDVVKDLKKAGHDTSTFDLAGELDALSSKFKSALKARGKRSGGTHAGWQAGRAAPNSQWYAPFSMAASVTAKGYPKLNFTQETMNKLKWLAKQLK</sequence>
<dbReference type="Proteomes" id="UP000001693">
    <property type="component" value="Chromosome"/>
</dbReference>
<dbReference type="AlphaFoldDB" id="B1XWX9"/>
<reference evidence="1 2" key="1">
    <citation type="submission" date="2008-03" db="EMBL/GenBank/DDBJ databases">
        <title>Complete sequence of Leptothrix cholodnii SP-6.</title>
        <authorList>
            <consortium name="US DOE Joint Genome Institute"/>
            <person name="Copeland A."/>
            <person name="Lucas S."/>
            <person name="Lapidus A."/>
            <person name="Glavina del Rio T."/>
            <person name="Dalin E."/>
            <person name="Tice H."/>
            <person name="Bruce D."/>
            <person name="Goodwin L."/>
            <person name="Pitluck S."/>
            <person name="Chertkov O."/>
            <person name="Brettin T."/>
            <person name="Detter J.C."/>
            <person name="Han C."/>
            <person name="Kuske C.R."/>
            <person name="Schmutz J."/>
            <person name="Larimer F."/>
            <person name="Land M."/>
            <person name="Hauser L."/>
            <person name="Kyrpides N."/>
            <person name="Lykidis A."/>
            <person name="Emerson D."/>
            <person name="Richardson P."/>
        </authorList>
    </citation>
    <scope>NUCLEOTIDE SEQUENCE [LARGE SCALE GENOMIC DNA]</scope>
    <source>
        <strain evidence="2">ATCC 51168 / LMG 8142 / SP-6</strain>
    </source>
</reference>
<dbReference type="HOGENOM" id="CLU_1119078_0_0_4"/>
<accession>B1XWX9</accession>
<evidence type="ECO:0000313" key="2">
    <source>
        <dbReference type="Proteomes" id="UP000001693"/>
    </source>
</evidence>
<protein>
    <submittedName>
        <fullName evidence="1">Uncharacterized protein</fullName>
    </submittedName>
</protein>
<gene>
    <name evidence="1" type="ordered locus">Lcho_4076</name>
</gene>
<dbReference type="eggNOG" id="ENOG50343B4">
    <property type="taxonomic scope" value="Bacteria"/>
</dbReference>
<dbReference type="STRING" id="395495.Lcho_4076"/>
<dbReference type="OrthoDB" id="9821823at2"/>
<dbReference type="RefSeq" id="WP_012349071.1">
    <property type="nucleotide sequence ID" value="NC_010524.1"/>
</dbReference>
<keyword evidence="2" id="KW-1185">Reference proteome</keyword>
<name>B1XWX9_LEPCP</name>
<proteinExistence type="predicted"/>
<organism evidence="1 2">
    <name type="scientific">Leptothrix cholodnii (strain ATCC 51168 / LMG 8142 / SP-6)</name>
    <name type="common">Leptothrix discophora (strain SP-6)</name>
    <dbReference type="NCBI Taxonomy" id="395495"/>
    <lineage>
        <taxon>Bacteria</taxon>
        <taxon>Pseudomonadati</taxon>
        <taxon>Pseudomonadota</taxon>
        <taxon>Betaproteobacteria</taxon>
        <taxon>Burkholderiales</taxon>
        <taxon>Sphaerotilaceae</taxon>
        <taxon>Leptothrix</taxon>
    </lineage>
</organism>